<reference evidence="3" key="1">
    <citation type="submission" date="2021-12" db="EMBL/GenBank/DDBJ databases">
        <authorList>
            <person name="King R."/>
        </authorList>
    </citation>
    <scope>NUCLEOTIDE SEQUENCE</scope>
</reference>
<dbReference type="Proteomes" id="UP001154114">
    <property type="component" value="Chromosome 18"/>
</dbReference>
<keyword evidence="4" id="KW-1185">Reference proteome</keyword>
<feature type="region of interest" description="Disordered" evidence="1">
    <location>
        <begin position="147"/>
        <end position="181"/>
    </location>
</feature>
<name>A0A9P0FVU6_CHRIL</name>
<protein>
    <submittedName>
        <fullName evidence="3">Uncharacterized protein</fullName>
    </submittedName>
</protein>
<evidence type="ECO:0000256" key="1">
    <source>
        <dbReference type="SAM" id="MobiDB-lite"/>
    </source>
</evidence>
<evidence type="ECO:0000313" key="4">
    <source>
        <dbReference type="Proteomes" id="UP001154114"/>
    </source>
</evidence>
<gene>
    <name evidence="3" type="ORF">CINC_LOCUS4931</name>
</gene>
<evidence type="ECO:0000256" key="2">
    <source>
        <dbReference type="SAM" id="SignalP"/>
    </source>
</evidence>
<dbReference type="EMBL" id="LR824021">
    <property type="protein sequence ID" value="CAH0590420.1"/>
    <property type="molecule type" value="Genomic_DNA"/>
</dbReference>
<sequence>MKAFLVFLILAIVAMASALPQGGRPAGSQVHFVNNNEDQGSQVSVVNNVPSDQVQVVNNNDPGQVQVVNNNDNEQQVQFVDNSDAGQQVQFVENSGNGEQVNVVDNNAQQVNFVNNNRPTRPTRPGRPGQIVIANPDPFFGQPSVGRPNGGYEPISAGPAFVNNNNYPPKQYDNPFARGGK</sequence>
<evidence type="ECO:0000313" key="3">
    <source>
        <dbReference type="EMBL" id="CAH0590420.1"/>
    </source>
</evidence>
<dbReference type="OrthoDB" id="7171700at2759"/>
<feature type="signal peptide" evidence="2">
    <location>
        <begin position="1"/>
        <end position="18"/>
    </location>
</feature>
<accession>A0A9P0FVU6</accession>
<dbReference type="AlphaFoldDB" id="A0A9P0FVU6"/>
<organism evidence="3 4">
    <name type="scientific">Chrysodeixis includens</name>
    <name type="common">Soybean looper</name>
    <name type="synonym">Pseudoplusia includens</name>
    <dbReference type="NCBI Taxonomy" id="689277"/>
    <lineage>
        <taxon>Eukaryota</taxon>
        <taxon>Metazoa</taxon>
        <taxon>Ecdysozoa</taxon>
        <taxon>Arthropoda</taxon>
        <taxon>Hexapoda</taxon>
        <taxon>Insecta</taxon>
        <taxon>Pterygota</taxon>
        <taxon>Neoptera</taxon>
        <taxon>Endopterygota</taxon>
        <taxon>Lepidoptera</taxon>
        <taxon>Glossata</taxon>
        <taxon>Ditrysia</taxon>
        <taxon>Noctuoidea</taxon>
        <taxon>Noctuidae</taxon>
        <taxon>Plusiinae</taxon>
        <taxon>Chrysodeixis</taxon>
    </lineage>
</organism>
<keyword evidence="2" id="KW-0732">Signal</keyword>
<feature type="chain" id="PRO_5040399296" evidence="2">
    <location>
        <begin position="19"/>
        <end position="181"/>
    </location>
</feature>
<proteinExistence type="predicted"/>